<dbReference type="GO" id="GO:0004497">
    <property type="term" value="F:monooxygenase activity"/>
    <property type="evidence" value="ECO:0007669"/>
    <property type="project" value="UniProtKB-KW"/>
</dbReference>
<reference evidence="11" key="1">
    <citation type="submission" date="2024-06" db="EMBL/GenBank/DDBJ databases">
        <authorList>
            <person name="Ryan C."/>
        </authorList>
    </citation>
    <scope>NUCLEOTIDE SEQUENCE [LARGE SCALE GENOMIC DNA]</scope>
</reference>
<proteinExistence type="inferred from homology"/>
<dbReference type="PRINTS" id="PR00463">
    <property type="entry name" value="EP450I"/>
</dbReference>
<feature type="binding site" description="axial binding residue" evidence="7">
    <location>
        <position position="486"/>
    </location>
    <ligand>
        <name>heme</name>
        <dbReference type="ChEBI" id="CHEBI:30413"/>
    </ligand>
    <ligandPart>
        <name>Fe</name>
        <dbReference type="ChEBI" id="CHEBI:18248"/>
    </ligandPart>
</feature>
<keyword evidence="3 7" id="KW-0479">Metal-binding</keyword>
<keyword evidence="11" id="KW-1185">Reference proteome</keyword>
<dbReference type="AlphaFoldDB" id="A0ABC8Y107"/>
<evidence type="ECO:0000256" key="2">
    <source>
        <dbReference type="ARBA" id="ARBA00022617"/>
    </source>
</evidence>
<dbReference type="PANTHER" id="PTHR47944">
    <property type="entry name" value="CYTOCHROME P450 98A9"/>
    <property type="match status" value="1"/>
</dbReference>
<evidence type="ECO:0000313" key="11">
    <source>
        <dbReference type="Proteomes" id="UP001497457"/>
    </source>
</evidence>
<keyword evidence="9" id="KW-1133">Transmembrane helix</keyword>
<comment type="cofactor">
    <cofactor evidence="7">
        <name>heme</name>
        <dbReference type="ChEBI" id="CHEBI:30413"/>
    </cofactor>
</comment>
<comment type="similarity">
    <text evidence="1 8">Belongs to the cytochrome P450 family.</text>
</comment>
<evidence type="ECO:0000256" key="3">
    <source>
        <dbReference type="ARBA" id="ARBA00022723"/>
    </source>
</evidence>
<accession>A0ABC8Y107</accession>
<keyword evidence="6 8" id="KW-0503">Monooxygenase</keyword>
<dbReference type="Proteomes" id="UP001497457">
    <property type="component" value="Chromosome 15b"/>
</dbReference>
<evidence type="ECO:0000256" key="8">
    <source>
        <dbReference type="RuleBase" id="RU000461"/>
    </source>
</evidence>
<dbReference type="EMBL" id="OZ075125">
    <property type="protein sequence ID" value="CAL4934489.1"/>
    <property type="molecule type" value="Genomic_DNA"/>
</dbReference>
<sequence>MYPNTNMISSNAPSSMAPATSHVVMFTVVVCTLFSLVFLIYYLSKATTTMKRELHRLPPGPAGLPIVGSMHCMISNKPFFRWIHRLLKEMNTNIMCLRFGAVHVIVVSCPEIAQEVLRKNDSAFASRPITFASGSFSFGYKGSILSPYGEQWKKMRRVLSSEILSTALERRFHGRRAEEADHLVRYVYNQRNATPNSSVDVRHVAQHFCGNVIRRLVFSKRYFVEPPLASVGAGPGPDEVEHVNALFTLLNYVYSFCVSDYFPVLIGLDLDGHEKVVHGVMATLNRLHDPIIEERLHEWSTLRKHGEKREIRDFLDVLVSLEDSEGQPLLSLEEIKAQTAEIMYAVVDNPSNAVEWVLAEMMNKPEVMEKAMNELNTVVGKERLVQESDIAHLNYLKACIREAFRMHPYHAFNPPHVAMKDTAIAGYLIPKDSHVIISRVGLGRNPNVWIDPLEFQPERYLMSSSNVVLTKPDLRFMSFSTGRRGCPGVSLGSSVTMMLFARLLQGYSWAKLPGVQTIELKESTTSLALAEPLILQAEPRLQVHHYV</sequence>
<gene>
    <name evidence="10" type="ORF">URODEC1_LOCUS28705</name>
</gene>
<dbReference type="SUPFAM" id="SSF48264">
    <property type="entry name" value="Cytochrome P450"/>
    <property type="match status" value="1"/>
</dbReference>
<dbReference type="InterPro" id="IPR036396">
    <property type="entry name" value="Cyt_P450_sf"/>
</dbReference>
<dbReference type="InterPro" id="IPR002401">
    <property type="entry name" value="Cyt_P450_E_grp-I"/>
</dbReference>
<feature type="transmembrane region" description="Helical" evidence="9">
    <location>
        <begin position="20"/>
        <end position="43"/>
    </location>
</feature>
<evidence type="ECO:0008006" key="12">
    <source>
        <dbReference type="Google" id="ProtNLM"/>
    </source>
</evidence>
<evidence type="ECO:0000256" key="1">
    <source>
        <dbReference type="ARBA" id="ARBA00010617"/>
    </source>
</evidence>
<keyword evidence="9" id="KW-0472">Membrane</keyword>
<protein>
    <recommendedName>
        <fullName evidence="12">Cytochrome P450</fullName>
    </recommendedName>
</protein>
<evidence type="ECO:0000256" key="4">
    <source>
        <dbReference type="ARBA" id="ARBA00023002"/>
    </source>
</evidence>
<dbReference type="Pfam" id="PF00067">
    <property type="entry name" value="p450"/>
    <property type="match status" value="1"/>
</dbReference>
<reference evidence="10 11" key="2">
    <citation type="submission" date="2024-10" db="EMBL/GenBank/DDBJ databases">
        <authorList>
            <person name="Ryan C."/>
        </authorList>
    </citation>
    <scope>NUCLEOTIDE SEQUENCE [LARGE SCALE GENOMIC DNA]</scope>
</reference>
<keyword evidence="4 8" id="KW-0560">Oxidoreductase</keyword>
<keyword evidence="5 7" id="KW-0408">Iron</keyword>
<evidence type="ECO:0000256" key="5">
    <source>
        <dbReference type="ARBA" id="ARBA00023004"/>
    </source>
</evidence>
<dbReference type="Gene3D" id="1.10.630.10">
    <property type="entry name" value="Cytochrome P450"/>
    <property type="match status" value="1"/>
</dbReference>
<evidence type="ECO:0000313" key="10">
    <source>
        <dbReference type="EMBL" id="CAL4934489.1"/>
    </source>
</evidence>
<organism evidence="10 11">
    <name type="scientific">Urochloa decumbens</name>
    <dbReference type="NCBI Taxonomy" id="240449"/>
    <lineage>
        <taxon>Eukaryota</taxon>
        <taxon>Viridiplantae</taxon>
        <taxon>Streptophyta</taxon>
        <taxon>Embryophyta</taxon>
        <taxon>Tracheophyta</taxon>
        <taxon>Spermatophyta</taxon>
        <taxon>Magnoliopsida</taxon>
        <taxon>Liliopsida</taxon>
        <taxon>Poales</taxon>
        <taxon>Poaceae</taxon>
        <taxon>PACMAD clade</taxon>
        <taxon>Panicoideae</taxon>
        <taxon>Panicodae</taxon>
        <taxon>Paniceae</taxon>
        <taxon>Melinidinae</taxon>
        <taxon>Urochloa</taxon>
    </lineage>
</organism>
<dbReference type="PANTHER" id="PTHR47944:SF19">
    <property type="entry name" value="CYTOCHROME P450 77A4"/>
    <property type="match status" value="1"/>
</dbReference>
<evidence type="ECO:0000256" key="6">
    <source>
        <dbReference type="ARBA" id="ARBA00023033"/>
    </source>
</evidence>
<dbReference type="InterPro" id="IPR001128">
    <property type="entry name" value="Cyt_P450"/>
</dbReference>
<dbReference type="InterPro" id="IPR017972">
    <property type="entry name" value="Cyt_P450_CS"/>
</dbReference>
<dbReference type="FunFam" id="1.10.630.10:FF:000037">
    <property type="entry name" value="Cytochrome P450 9"/>
    <property type="match status" value="1"/>
</dbReference>
<dbReference type="GO" id="GO:0044550">
    <property type="term" value="P:secondary metabolite biosynthetic process"/>
    <property type="evidence" value="ECO:0007669"/>
    <property type="project" value="UniProtKB-ARBA"/>
</dbReference>
<evidence type="ECO:0000256" key="9">
    <source>
        <dbReference type="SAM" id="Phobius"/>
    </source>
</evidence>
<name>A0ABC8Y107_9POAL</name>
<dbReference type="GO" id="GO:0046872">
    <property type="term" value="F:metal ion binding"/>
    <property type="evidence" value="ECO:0007669"/>
    <property type="project" value="UniProtKB-KW"/>
</dbReference>
<evidence type="ECO:0000256" key="7">
    <source>
        <dbReference type="PIRSR" id="PIRSR602401-1"/>
    </source>
</evidence>
<keyword evidence="2 7" id="KW-0349">Heme</keyword>
<keyword evidence="9" id="KW-0812">Transmembrane</keyword>
<dbReference type="PROSITE" id="PS00086">
    <property type="entry name" value="CYTOCHROME_P450"/>
    <property type="match status" value="1"/>
</dbReference>